<dbReference type="RefSeq" id="WP_272421248.1">
    <property type="nucleotide sequence ID" value="NZ_JAGTJJ010000010.1"/>
</dbReference>
<proteinExistence type="predicted"/>
<keyword evidence="1" id="KW-0472">Membrane</keyword>
<evidence type="ECO:0000313" key="4">
    <source>
        <dbReference type="Proteomes" id="UP001151081"/>
    </source>
</evidence>
<protein>
    <submittedName>
        <fullName evidence="3">CPBP family intramembrane metalloprotease</fullName>
    </submittedName>
</protein>
<keyword evidence="1" id="KW-1133">Transmembrane helix</keyword>
<accession>A0A9X3X3D5</accession>
<evidence type="ECO:0000256" key="1">
    <source>
        <dbReference type="SAM" id="Phobius"/>
    </source>
</evidence>
<feature type="transmembrane region" description="Helical" evidence="1">
    <location>
        <begin position="53"/>
        <end position="73"/>
    </location>
</feature>
<feature type="domain" description="CAAX prenyl protease 2/Lysostaphin resistance protein A-like" evidence="2">
    <location>
        <begin position="147"/>
        <end position="255"/>
    </location>
</feature>
<comment type="caution">
    <text evidence="3">The sequence shown here is derived from an EMBL/GenBank/DDBJ whole genome shotgun (WGS) entry which is preliminary data.</text>
</comment>
<feature type="transmembrane region" description="Helical" evidence="1">
    <location>
        <begin position="107"/>
        <end position="127"/>
    </location>
</feature>
<evidence type="ECO:0000259" key="2">
    <source>
        <dbReference type="Pfam" id="PF02517"/>
    </source>
</evidence>
<feature type="transmembrane region" description="Helical" evidence="1">
    <location>
        <begin position="163"/>
        <end position="180"/>
    </location>
</feature>
<sequence length="268" mass="28358">MMAATTTLPASTAPWKPDLKIAVLLGVVSALAVAALVPYLVQLMPDTFAKLPVPIPVLVVAQSLQALVLMGLMSLAGLRMGRRVGLGAPLLQRWINREPLVIAPRPLQAILLGVAAALAVVALSAVIDPFLPPMLHPPAKSGAGESALNGFLASFYGGIAEELQLRLFLMTLMVWLVAVLRKAMPSPRVYWIAIAIAALLFGVGHLAAAHHVWGLDAVVVVRTVLLNSIAGLAFGWLYWKRGLEMAILAHFSADIVLHVLAPLIAKGA</sequence>
<dbReference type="Pfam" id="PF02517">
    <property type="entry name" value="Rce1-like"/>
    <property type="match status" value="1"/>
</dbReference>
<feature type="transmembrane region" description="Helical" evidence="1">
    <location>
        <begin position="189"/>
        <end position="213"/>
    </location>
</feature>
<dbReference type="GO" id="GO:0004175">
    <property type="term" value="F:endopeptidase activity"/>
    <property type="evidence" value="ECO:0007669"/>
    <property type="project" value="UniProtKB-ARBA"/>
</dbReference>
<dbReference type="GO" id="GO:0080120">
    <property type="term" value="P:CAAX-box protein maturation"/>
    <property type="evidence" value="ECO:0007669"/>
    <property type="project" value="UniProtKB-ARBA"/>
</dbReference>
<name>A0A9X3X3D5_9BACT</name>
<keyword evidence="4" id="KW-1185">Reference proteome</keyword>
<reference evidence="3 4" key="1">
    <citation type="submission" date="2021-04" db="EMBL/GenBank/DDBJ databases">
        <title>Genome analysis of Polyangium sp.</title>
        <authorList>
            <person name="Li Y."/>
            <person name="Wang J."/>
        </authorList>
    </citation>
    <scope>NUCLEOTIDE SEQUENCE [LARGE SCALE GENOMIC DNA]</scope>
    <source>
        <strain evidence="3 4">SDU14</strain>
    </source>
</reference>
<dbReference type="AlphaFoldDB" id="A0A9X3X3D5"/>
<feature type="transmembrane region" description="Helical" evidence="1">
    <location>
        <begin position="219"/>
        <end position="239"/>
    </location>
</feature>
<keyword evidence="3" id="KW-0482">Metalloprotease</keyword>
<keyword evidence="3" id="KW-0378">Hydrolase</keyword>
<feature type="transmembrane region" description="Helical" evidence="1">
    <location>
        <begin position="246"/>
        <end position="265"/>
    </location>
</feature>
<feature type="transmembrane region" description="Helical" evidence="1">
    <location>
        <begin position="21"/>
        <end position="41"/>
    </location>
</feature>
<dbReference type="Proteomes" id="UP001151081">
    <property type="component" value="Unassembled WGS sequence"/>
</dbReference>
<gene>
    <name evidence="3" type="ORF">KEG57_20435</name>
</gene>
<dbReference type="EMBL" id="JAGTJJ010000010">
    <property type="protein sequence ID" value="MDC3982892.1"/>
    <property type="molecule type" value="Genomic_DNA"/>
</dbReference>
<organism evidence="3 4">
    <name type="scientific">Polyangium jinanense</name>
    <dbReference type="NCBI Taxonomy" id="2829994"/>
    <lineage>
        <taxon>Bacteria</taxon>
        <taxon>Pseudomonadati</taxon>
        <taxon>Myxococcota</taxon>
        <taxon>Polyangia</taxon>
        <taxon>Polyangiales</taxon>
        <taxon>Polyangiaceae</taxon>
        <taxon>Polyangium</taxon>
    </lineage>
</organism>
<dbReference type="GO" id="GO:0008237">
    <property type="term" value="F:metallopeptidase activity"/>
    <property type="evidence" value="ECO:0007669"/>
    <property type="project" value="UniProtKB-KW"/>
</dbReference>
<dbReference type="InterPro" id="IPR003675">
    <property type="entry name" value="Rce1/LyrA-like_dom"/>
</dbReference>
<keyword evidence="3" id="KW-0645">Protease</keyword>
<keyword evidence="1" id="KW-0812">Transmembrane</keyword>
<evidence type="ECO:0000313" key="3">
    <source>
        <dbReference type="EMBL" id="MDC3982892.1"/>
    </source>
</evidence>